<keyword evidence="4" id="KW-1185">Reference proteome</keyword>
<keyword evidence="1" id="KW-1133">Transmembrane helix</keyword>
<feature type="domain" description="Xaa-Pro dipeptidyl-peptidase-like" evidence="2">
    <location>
        <begin position="65"/>
        <end position="327"/>
    </location>
</feature>
<keyword evidence="1" id="KW-0812">Transmembrane</keyword>
<accession>A0ABP0HTD5</accession>
<protein>
    <recommendedName>
        <fullName evidence="2">Xaa-Pro dipeptidyl-peptidase-like domain-containing protein</fullName>
    </recommendedName>
</protein>
<dbReference type="PANTHER" id="PTHR48462:SF1">
    <property type="entry name" value="PROTEIN, PUTATIVE-RELATED"/>
    <property type="match status" value="1"/>
</dbReference>
<dbReference type="Pfam" id="PF02129">
    <property type="entry name" value="Peptidase_S15"/>
    <property type="match status" value="1"/>
</dbReference>
<dbReference type="InterPro" id="IPR005674">
    <property type="entry name" value="CocE/Ser_esterase"/>
</dbReference>
<dbReference type="Gene3D" id="3.40.50.1820">
    <property type="entry name" value="alpha/beta hydrolase"/>
    <property type="match status" value="1"/>
</dbReference>
<gene>
    <name evidence="3" type="ORF">CCMP2556_LOCUS3261</name>
</gene>
<dbReference type="SUPFAM" id="SSF53474">
    <property type="entry name" value="alpha/beta-Hydrolases"/>
    <property type="match status" value="1"/>
</dbReference>
<dbReference type="NCBIfam" id="TIGR00976">
    <property type="entry name" value="CocE_NonD"/>
    <property type="match status" value="1"/>
</dbReference>
<dbReference type="InterPro" id="IPR029058">
    <property type="entry name" value="AB_hydrolase_fold"/>
</dbReference>
<evidence type="ECO:0000256" key="1">
    <source>
        <dbReference type="SAM" id="Phobius"/>
    </source>
</evidence>
<evidence type="ECO:0000313" key="3">
    <source>
        <dbReference type="EMBL" id="CAK8993490.1"/>
    </source>
</evidence>
<dbReference type="Gene3D" id="1.10.3020.10">
    <property type="entry name" value="alpha-amino acid ester hydrolase ( Helical cap domain)"/>
    <property type="match status" value="1"/>
</dbReference>
<dbReference type="EMBL" id="CAXAMN010001259">
    <property type="protein sequence ID" value="CAK8993490.1"/>
    <property type="molecule type" value="Genomic_DNA"/>
</dbReference>
<evidence type="ECO:0000259" key="2">
    <source>
        <dbReference type="Pfam" id="PF02129"/>
    </source>
</evidence>
<name>A0ABP0HTD5_9DINO</name>
<comment type="caution">
    <text evidence="3">The sequence shown here is derived from an EMBL/GenBank/DDBJ whole genome shotgun (WGS) entry which is preliminary data.</text>
</comment>
<keyword evidence="1" id="KW-0472">Membrane</keyword>
<dbReference type="Proteomes" id="UP001642484">
    <property type="component" value="Unassembled WGS sequence"/>
</dbReference>
<organism evidence="3 4">
    <name type="scientific">Durusdinium trenchii</name>
    <dbReference type="NCBI Taxonomy" id="1381693"/>
    <lineage>
        <taxon>Eukaryota</taxon>
        <taxon>Sar</taxon>
        <taxon>Alveolata</taxon>
        <taxon>Dinophyceae</taxon>
        <taxon>Suessiales</taxon>
        <taxon>Symbiodiniaceae</taxon>
        <taxon>Durusdinium</taxon>
    </lineage>
</organism>
<feature type="transmembrane region" description="Helical" evidence="1">
    <location>
        <begin position="189"/>
        <end position="209"/>
    </location>
</feature>
<proteinExistence type="predicted"/>
<reference evidence="3 4" key="1">
    <citation type="submission" date="2024-02" db="EMBL/GenBank/DDBJ databases">
        <authorList>
            <person name="Chen Y."/>
            <person name="Shah S."/>
            <person name="Dougan E. K."/>
            <person name="Thang M."/>
            <person name="Chan C."/>
        </authorList>
    </citation>
    <scope>NUCLEOTIDE SEQUENCE [LARGE SCALE GENOMIC DNA]</scope>
</reference>
<dbReference type="PANTHER" id="PTHR48462">
    <property type="entry name" value="PROTEIN, PUTATIVE-RELATED"/>
    <property type="match status" value="1"/>
</dbReference>
<sequence length="894" mass="98683">MDQERSRWWSRFRNQHTASGYMLQAAKVVGSEALGLSERFLKHREQGVKPRCDFSVTSIDTAVVDGHVLRGSLLLPKGLEGPFPSVLLRTPYGRKAEMGQSVLAKQGYAVLVQDTRGRFSSSGEFVPVQHEQMDGEATVAWMRQQSWCNGKVGVTGVSYLGFTAWACVDRANVDAIVPMITQSNIRSAVFRPGGAVSFELVVLWFYLVLHLMKDLGRDRWSFVRKLWQGIREEKLRKAFKSLPMGKVDEIILGSPNSFLQAGLSAHGDASSGFWEGKEKLCNFEKPIPPCHILTGWYDFFLEGALEDFQMALRRGSHVSLTVGPTHHWSLLGFRQVFEKTMLSTFDEHLKGDLRWHGQSQEDPGQRPLSMVSASAEEHHDRRVHLYVLGLGWRHYRSYPPLTVMESWHLGSSFDLRRTSQEVNHSFLELTRRRLLLTPLPLAGWCARCWGALVLMPAATLDGPVRPLSELMWMCTSLALWPERSQRPGLQPVALRLLRACGGFARLLHTTRCCPPSGQKSALVQFDTLVQRCFSSFTGIHCSVQQWAQATRGLPLAGLGLRSTSTHSPAAYLVSVGACLQQCCDLDPTYPADLTASPDVLDAMRLFNACLDAGQHLSAAAALTRQQQDLSRLLDKAGWDAQMAAASAVERTSLVSEGELGGRAFLAAIPHGSRQMESALFVAELRLRLQVADAAEDTWCPKCDAVLDTHSHHAAVCLAGGERTQRRHAVRDLISSWAERVGLRPEKEKPGLLLPQHPDDHRSCQRRPADIFIPVFNGAPTAFDIAVTASQRLDTLAEAGHVAAAAATAYTEVKRKHLNTAELCAAQNVRFQPLVAETTGVWSPEAARVLRQVARTAALRSGDDVGLAQANLFQEACILIRGIVPVRPFAAALSG</sequence>
<evidence type="ECO:0000313" key="4">
    <source>
        <dbReference type="Proteomes" id="UP001642484"/>
    </source>
</evidence>
<dbReference type="InterPro" id="IPR000383">
    <property type="entry name" value="Xaa-Pro-like_dom"/>
</dbReference>